<keyword evidence="2" id="KW-1185">Reference proteome</keyword>
<name>A0ABY9JTR7_9BACI</name>
<gene>
    <name evidence="1" type="ORF">LC087_13785</name>
</gene>
<accession>A0ABY9JTR7</accession>
<evidence type="ECO:0000313" key="2">
    <source>
        <dbReference type="Proteomes" id="UP001197974"/>
    </source>
</evidence>
<organism evidence="1 2">
    <name type="scientific">Bacillus carboniphilus</name>
    <dbReference type="NCBI Taxonomy" id="86663"/>
    <lineage>
        <taxon>Bacteria</taxon>
        <taxon>Bacillati</taxon>
        <taxon>Bacillota</taxon>
        <taxon>Bacilli</taxon>
        <taxon>Bacillales</taxon>
        <taxon>Bacillaceae</taxon>
        <taxon>Bacillus</taxon>
    </lineage>
</organism>
<protein>
    <submittedName>
        <fullName evidence="1">YaaC family protein</fullName>
    </submittedName>
</protein>
<sequence>MNDEVWNFYKTFYSSQTVQQLLYRSYKRNHIEDKEKKSFDNCYSFIYYLEHAENFFKQSYHSPITIQPILSFYGLTQLLKAIILTVDPFYPASSTVLAHGVSTRKKKKQNYCFLKDEVKIQKNGLFSHLLQILFHMKHCPVDKISMKDLLIRIPELEESFFLHNKLNILIPLEKEKDDVFITNNMANQYHMSLKRLNEYLSHCNPSLELNEHHNQLYMKEKGTYWNQSPFLWNMKTNEWSLPHNRESLYYFPEILVHYLVLYNLSMIARYDTEWWYELNHHHDQLDLVFISEFLFLSNRKIPFLVMNYLKEYFI</sequence>
<dbReference type="Pfam" id="PF14175">
    <property type="entry name" value="YaaC"/>
    <property type="match status" value="1"/>
</dbReference>
<proteinExistence type="predicted"/>
<dbReference type="RefSeq" id="WP_226543358.1">
    <property type="nucleotide sequence ID" value="NZ_CP129013.1"/>
</dbReference>
<evidence type="ECO:0000313" key="1">
    <source>
        <dbReference type="EMBL" id="WLR41893.1"/>
    </source>
</evidence>
<dbReference type="EMBL" id="CP129013">
    <property type="protein sequence ID" value="WLR41893.1"/>
    <property type="molecule type" value="Genomic_DNA"/>
</dbReference>
<dbReference type="Proteomes" id="UP001197974">
    <property type="component" value="Chromosome"/>
</dbReference>
<reference evidence="1 2" key="1">
    <citation type="submission" date="2023-06" db="EMBL/GenBank/DDBJ databases">
        <title>Five Gram-positive bacteria isolated from mangrove sediments in Shenzhen, Guangdong, China.</title>
        <authorList>
            <person name="Yu S."/>
            <person name="Zheng W."/>
            <person name="Huang Y."/>
        </authorList>
    </citation>
    <scope>NUCLEOTIDE SEQUENCE [LARGE SCALE GENOMIC DNA]</scope>
    <source>
        <strain evidence="1 2">SaN35-3</strain>
    </source>
</reference>
<dbReference type="InterPro" id="IPR026988">
    <property type="entry name" value="YaaC-like"/>
</dbReference>